<dbReference type="HOGENOM" id="CLU_161849_0_0_5"/>
<dbReference type="SUPFAM" id="SSF48295">
    <property type="entry name" value="TrpR-like"/>
    <property type="match status" value="1"/>
</dbReference>
<name>B4RG76_PHEZH</name>
<protein>
    <recommendedName>
        <fullName evidence="3">DUF1153 domain-containing protein</fullName>
    </recommendedName>
</protein>
<dbReference type="KEGG" id="pzu:PHZ_c0786"/>
<reference evidence="1 2" key="1">
    <citation type="journal article" date="2008" name="BMC Genomics">
        <title>Complete genome of Phenylobacterium zucineum - a novel facultative intracellular bacterium isolated from human erythroleukemia cell line K562.</title>
        <authorList>
            <person name="Luo Y."/>
            <person name="Xu X."/>
            <person name="Ding Z."/>
            <person name="Liu Z."/>
            <person name="Zhang B."/>
            <person name="Yan Z."/>
            <person name="Sun J."/>
            <person name="Hu S."/>
            <person name="Hu X."/>
        </authorList>
    </citation>
    <scope>NUCLEOTIDE SEQUENCE [LARGE SCALE GENOMIC DNA]</scope>
    <source>
        <strain evidence="1 2">HLK1</strain>
    </source>
</reference>
<proteinExistence type="predicted"/>
<evidence type="ECO:0000313" key="1">
    <source>
        <dbReference type="EMBL" id="ACG77200.1"/>
    </source>
</evidence>
<keyword evidence="2" id="KW-1185">Reference proteome</keyword>
<dbReference type="EMBL" id="CP000747">
    <property type="protein sequence ID" value="ACG77200.1"/>
    <property type="molecule type" value="Genomic_DNA"/>
</dbReference>
<dbReference type="STRING" id="450851.PHZ_c0786"/>
<dbReference type="AlphaFoldDB" id="B4RG76"/>
<dbReference type="Gene3D" id="1.10.10.10">
    <property type="entry name" value="Winged helix-like DNA-binding domain superfamily/Winged helix DNA-binding domain"/>
    <property type="match status" value="1"/>
</dbReference>
<evidence type="ECO:0000313" key="2">
    <source>
        <dbReference type="Proteomes" id="UP000001868"/>
    </source>
</evidence>
<dbReference type="GO" id="GO:0043565">
    <property type="term" value="F:sequence-specific DNA binding"/>
    <property type="evidence" value="ECO:0007669"/>
    <property type="project" value="InterPro"/>
</dbReference>
<dbReference type="OrthoDB" id="9796775at2"/>
<sequence>MLQQTQQLRTNSRGEAYVIGPTGAPLTIKDLPPPNTGRWVIRRKAEVVAAVRGGLISLEDALERYSLTSDEFLSWQRSIDRHGMAGLRTTRLQQYR</sequence>
<dbReference type="InterPro" id="IPR009534">
    <property type="entry name" value="DUF1153"/>
</dbReference>
<dbReference type="Proteomes" id="UP000001868">
    <property type="component" value="Chromosome"/>
</dbReference>
<evidence type="ECO:0008006" key="3">
    <source>
        <dbReference type="Google" id="ProtNLM"/>
    </source>
</evidence>
<dbReference type="Pfam" id="PF06627">
    <property type="entry name" value="DUF1153"/>
    <property type="match status" value="1"/>
</dbReference>
<dbReference type="RefSeq" id="WP_012521348.1">
    <property type="nucleotide sequence ID" value="NC_011144.1"/>
</dbReference>
<accession>B4RG76</accession>
<dbReference type="InterPro" id="IPR010921">
    <property type="entry name" value="Trp_repressor/repl_initiator"/>
</dbReference>
<organism evidence="1 2">
    <name type="scientific">Phenylobacterium zucineum (strain HLK1)</name>
    <dbReference type="NCBI Taxonomy" id="450851"/>
    <lineage>
        <taxon>Bacteria</taxon>
        <taxon>Pseudomonadati</taxon>
        <taxon>Pseudomonadota</taxon>
        <taxon>Alphaproteobacteria</taxon>
        <taxon>Caulobacterales</taxon>
        <taxon>Caulobacteraceae</taxon>
        <taxon>Phenylobacterium</taxon>
    </lineage>
</organism>
<gene>
    <name evidence="1" type="ordered locus">PHZ_c0786</name>
</gene>
<dbReference type="InterPro" id="IPR036388">
    <property type="entry name" value="WH-like_DNA-bd_sf"/>
</dbReference>
<dbReference type="eggNOG" id="ENOG5031CDG">
    <property type="taxonomic scope" value="Bacteria"/>
</dbReference>